<proteinExistence type="predicted"/>
<dbReference type="Gene3D" id="3.40.50.1820">
    <property type="entry name" value="alpha/beta hydrolase"/>
    <property type="match status" value="1"/>
</dbReference>
<gene>
    <name evidence="2" type="ORF">AF331_13125</name>
</gene>
<dbReference type="RefSeq" id="WP_053428542.1">
    <property type="nucleotide sequence ID" value="NZ_LGUE01000004.1"/>
</dbReference>
<dbReference type="GO" id="GO:0016787">
    <property type="term" value="F:hydrolase activity"/>
    <property type="evidence" value="ECO:0007669"/>
    <property type="project" value="UniProtKB-KW"/>
</dbReference>
<dbReference type="OrthoDB" id="6191536at2"/>
<dbReference type="InterPro" id="IPR029058">
    <property type="entry name" value="AB_hydrolase_fold"/>
</dbReference>
<comment type="caution">
    <text evidence="2">The sequence shown here is derived from an EMBL/GenBank/DDBJ whole genome shotgun (WGS) entry which is preliminary data.</text>
</comment>
<dbReference type="STRING" id="189381.GCA_900166615_01283"/>
<dbReference type="EMBL" id="LGUE01000004">
    <property type="protein sequence ID" value="KON84937.1"/>
    <property type="molecule type" value="Genomic_DNA"/>
</dbReference>
<dbReference type="PATRIC" id="fig|189381.12.peg.2671"/>
<keyword evidence="2" id="KW-0378">Hydrolase</keyword>
<evidence type="ECO:0000313" key="3">
    <source>
        <dbReference type="Proteomes" id="UP000037405"/>
    </source>
</evidence>
<protein>
    <submittedName>
        <fullName evidence="2">2-hydroxy-6-oxo-6-phenylhexa-2,4-dienoate hydrolase</fullName>
    </submittedName>
</protein>
<dbReference type="SUPFAM" id="SSF53474">
    <property type="entry name" value="alpha/beta-Hydrolases"/>
    <property type="match status" value="1"/>
</dbReference>
<dbReference type="AlphaFoldDB" id="A0A0M0G5X6"/>
<reference evidence="3" key="1">
    <citation type="submission" date="2015-07" db="EMBL/GenBank/DDBJ databases">
        <title>Fjat-14235 jcm11544.</title>
        <authorList>
            <person name="Liu B."/>
            <person name="Wang J."/>
            <person name="Zhu Y."/>
            <person name="Liu G."/>
            <person name="Chen Q."/>
            <person name="Chen Z."/>
            <person name="Lan J."/>
            <person name="Che J."/>
            <person name="Ge C."/>
            <person name="Shi H."/>
            <person name="Pan Z."/>
            <person name="Liu X."/>
        </authorList>
    </citation>
    <scope>NUCLEOTIDE SEQUENCE [LARGE SCALE GENOMIC DNA]</scope>
    <source>
        <strain evidence="3">JCM 11544</strain>
    </source>
</reference>
<feature type="domain" description="AB hydrolase-1" evidence="1">
    <location>
        <begin position="21"/>
        <end position="253"/>
    </location>
</feature>
<organism evidence="2 3">
    <name type="scientific">Rossellomorea marisflavi</name>
    <dbReference type="NCBI Taxonomy" id="189381"/>
    <lineage>
        <taxon>Bacteria</taxon>
        <taxon>Bacillati</taxon>
        <taxon>Bacillota</taxon>
        <taxon>Bacilli</taxon>
        <taxon>Bacillales</taxon>
        <taxon>Bacillaceae</taxon>
        <taxon>Rossellomorea</taxon>
    </lineage>
</organism>
<keyword evidence="3" id="KW-1185">Reference proteome</keyword>
<evidence type="ECO:0000259" key="1">
    <source>
        <dbReference type="Pfam" id="PF00561"/>
    </source>
</evidence>
<evidence type="ECO:0000313" key="2">
    <source>
        <dbReference type="EMBL" id="KON84937.1"/>
    </source>
</evidence>
<dbReference type="Proteomes" id="UP000037405">
    <property type="component" value="Unassembled WGS sequence"/>
</dbReference>
<dbReference type="Pfam" id="PF00561">
    <property type="entry name" value="Abhydrolase_1"/>
    <property type="match status" value="1"/>
</dbReference>
<sequence>MPYCKVRKADIYYEEIGEGTPILMIHGYSPDHRLMKGCMEPVFNERHGWRRIYIDLPGMGLTKNYDGINCSDDMLEAVHEFIQTVIPDQKYAIAGESYGGYLTNGLIHKDEHNILGAAFICPVIKPHHQDRTVPEHEVLKIDENFISTLSQTELEDFRSNNVVLNKSTWERYNSEVISGIRVADHDFLDKVQENYGFSFEIGQSVFAKPSLFLLGKQDATVGYQDALELEEKFPRGTFVVVDQAGHNLQIEQPGIFNALVEEWLDRIGENI</sequence>
<accession>A0A0M0G5X6</accession>
<dbReference type="PANTHER" id="PTHR43798:SF6">
    <property type="entry name" value="HYDROLASE, PUTATIVE (AFU_ORTHOLOGUE AFUA_4G13070)-RELATED"/>
    <property type="match status" value="1"/>
</dbReference>
<name>A0A0M0G5X6_9BACI</name>
<dbReference type="InterPro" id="IPR000073">
    <property type="entry name" value="AB_hydrolase_1"/>
</dbReference>
<dbReference type="InterPro" id="IPR050266">
    <property type="entry name" value="AB_hydrolase_sf"/>
</dbReference>
<dbReference type="PANTHER" id="PTHR43798">
    <property type="entry name" value="MONOACYLGLYCEROL LIPASE"/>
    <property type="match status" value="1"/>
</dbReference>